<accession>A0A851GKW3</accession>
<feature type="transmembrane region" description="Helical" evidence="1">
    <location>
        <begin position="883"/>
        <end position="903"/>
    </location>
</feature>
<sequence>MNLAEFCLRRKTTTTVLAVVLFLAGLSSYFGMSRLEDPEFTIKDALVITPYPGAAPKEVEQEVTDEIEIAIQQLSQLDEMQSRSERGLSTVTVSIEDKYNAKTLPQVWDELRRKVNDAQGNLPPGAGPSIVIDDYGAVYGVYFVLYGDEFSYAELKQQADFLRRELLLVDDVARIEIHGNRPEAIYIEPIRDRLAQFDMAPEEFLNKLRQQNLVLDTGRARIGTEFIALDPTGEINSVEDFEELPFSHNQKKFYLRDFAKVHRAYVDPPSDIVRYNSSNAIALGISTVAGGNVVTMGEALDKRLAELKSDLPIGMEIGIISHQATSVTLAIDNFITSLLQALAIVIAVLLLFMGLRSGLLIGIILVLTIMGSFVFLKPMGVALERISLGALIIALGMLVDNAIVIVDGILVELKRGRSAFDGAVATVKQSAIPLLGATLIAIFAFAAIGTSDNAAGEFCSSLFRVIGVSLFLSWVTAVTVTPLLAVLMLKPPKEKSDGAKRAEPFNNRFYRIYKSLLRQCIRFRWVSVTLVIALFATSLWGFGFVKQAFFPPSTRAQYMVDIWLPQGTHIKSTRDEISKVEGWLQERQGVGNVTSLVGRGGLRFLLTYKPELPNSSYAQLLVDVEDASRIEEHIQATEDYIAETLPDAVGYGIKYELGPGGKGKIQARFLGDDPEVLRSLASQAEQIMHDHPNAKAIRTDWRQRVKLLRPELVEERANLMGIEKKELSEAIRQAYEGATVGVYREGDLLLPIIVRASDEERQEITQLENIQIWSPVARKRVPITQVISGVELVFEDEILMRLDRKPVISIFADPEEGTASALFKELQPQIEAIPLPEGYELLWYGEYKNSKDANEGLGKGIPMFALLMVLTTIALFNSLRQPLIIWLCVPLALIGVSAGLLITDQPFTFMALLGFISLSGMLLKNAIVMMDELNTQLSTGKEKLQAIVDSAASRLMPVAMAAATTILGMIPLFFDDFFAAMAVTIVFGLMFATVLTLVVLPVIYTIIFRIKPKEG</sequence>
<comment type="caution">
    <text evidence="2">The sequence shown here is derived from an EMBL/GenBank/DDBJ whole genome shotgun (WGS) entry which is preliminary data.</text>
</comment>
<gene>
    <name evidence="2" type="ORF">HW115_09350</name>
</gene>
<dbReference type="GO" id="GO:0005886">
    <property type="term" value="C:plasma membrane"/>
    <property type="evidence" value="ECO:0007669"/>
    <property type="project" value="TreeGrafter"/>
</dbReference>
<dbReference type="PANTHER" id="PTHR32063:SF18">
    <property type="entry name" value="CATION EFFLUX SYSTEM PROTEIN"/>
    <property type="match status" value="1"/>
</dbReference>
<dbReference type="PRINTS" id="PR00702">
    <property type="entry name" value="ACRIFLAVINRP"/>
</dbReference>
<dbReference type="Gene3D" id="3.30.2090.10">
    <property type="entry name" value="Multidrug efflux transporter AcrB TolC docking domain, DN and DC subdomains"/>
    <property type="match status" value="2"/>
</dbReference>
<feature type="transmembrane region" description="Helical" evidence="1">
    <location>
        <begin position="431"/>
        <end position="450"/>
    </location>
</feature>
<keyword evidence="1" id="KW-0472">Membrane</keyword>
<dbReference type="PANTHER" id="PTHR32063">
    <property type="match status" value="1"/>
</dbReference>
<dbReference type="GO" id="GO:0042910">
    <property type="term" value="F:xenobiotic transmembrane transporter activity"/>
    <property type="evidence" value="ECO:0007669"/>
    <property type="project" value="TreeGrafter"/>
</dbReference>
<protein>
    <submittedName>
        <fullName evidence="2">Efflux RND transporter permease subunit</fullName>
    </submittedName>
</protein>
<dbReference type="SUPFAM" id="SSF82714">
    <property type="entry name" value="Multidrug efflux transporter AcrB TolC docking domain, DN and DC subdomains"/>
    <property type="match status" value="1"/>
</dbReference>
<evidence type="ECO:0000313" key="3">
    <source>
        <dbReference type="Proteomes" id="UP000557872"/>
    </source>
</evidence>
<feature type="transmembrane region" description="Helical" evidence="1">
    <location>
        <begin position="334"/>
        <end position="352"/>
    </location>
</feature>
<evidence type="ECO:0000256" key="1">
    <source>
        <dbReference type="SAM" id="Phobius"/>
    </source>
</evidence>
<dbReference type="Pfam" id="PF00873">
    <property type="entry name" value="ACR_tran"/>
    <property type="match status" value="1"/>
</dbReference>
<feature type="transmembrane region" description="Helical" evidence="1">
    <location>
        <begin position="388"/>
        <end position="410"/>
    </location>
</feature>
<feature type="transmembrane region" description="Helical" evidence="1">
    <location>
        <begin position="12"/>
        <end position="32"/>
    </location>
</feature>
<feature type="transmembrane region" description="Helical" evidence="1">
    <location>
        <begin position="909"/>
        <end position="930"/>
    </location>
</feature>
<keyword evidence="1" id="KW-0812">Transmembrane</keyword>
<dbReference type="SUPFAM" id="SSF82866">
    <property type="entry name" value="Multidrug efflux transporter AcrB transmembrane domain"/>
    <property type="match status" value="2"/>
</dbReference>
<organism evidence="2 3">
    <name type="scientific">Oceaniferula marina</name>
    <dbReference type="NCBI Taxonomy" id="2748318"/>
    <lineage>
        <taxon>Bacteria</taxon>
        <taxon>Pseudomonadati</taxon>
        <taxon>Verrucomicrobiota</taxon>
        <taxon>Verrucomicrobiia</taxon>
        <taxon>Verrucomicrobiales</taxon>
        <taxon>Verrucomicrobiaceae</taxon>
        <taxon>Oceaniferula</taxon>
    </lineage>
</organism>
<feature type="transmembrane region" description="Helical" evidence="1">
    <location>
        <begin position="857"/>
        <end position="876"/>
    </location>
</feature>
<dbReference type="Gene3D" id="3.30.70.1440">
    <property type="entry name" value="Multidrug efflux transporter AcrB pore domain"/>
    <property type="match status" value="1"/>
</dbReference>
<dbReference type="AlphaFoldDB" id="A0A851GKW3"/>
<proteinExistence type="predicted"/>
<dbReference type="Gene3D" id="3.30.70.1430">
    <property type="entry name" value="Multidrug efflux transporter AcrB pore domain"/>
    <property type="match status" value="2"/>
</dbReference>
<name>A0A851GKW3_9BACT</name>
<feature type="transmembrane region" description="Helical" evidence="1">
    <location>
        <begin position="951"/>
        <end position="974"/>
    </location>
</feature>
<dbReference type="Gene3D" id="1.20.1640.10">
    <property type="entry name" value="Multidrug efflux transporter AcrB transmembrane domain"/>
    <property type="match status" value="2"/>
</dbReference>
<evidence type="ECO:0000313" key="2">
    <source>
        <dbReference type="EMBL" id="NWK55815.1"/>
    </source>
</evidence>
<feature type="transmembrane region" description="Helical" evidence="1">
    <location>
        <begin position="523"/>
        <end position="545"/>
    </location>
</feature>
<reference evidence="2 3" key="1">
    <citation type="submission" date="2020-07" db="EMBL/GenBank/DDBJ databases">
        <title>Roseicoccus Jingziensis gen. nov., sp. nov., isolated from coastal seawater.</title>
        <authorList>
            <person name="Feng X."/>
        </authorList>
    </citation>
    <scope>NUCLEOTIDE SEQUENCE [LARGE SCALE GENOMIC DNA]</scope>
    <source>
        <strain evidence="2 3">N1E253</strain>
    </source>
</reference>
<dbReference type="SUPFAM" id="SSF82693">
    <property type="entry name" value="Multidrug efflux transporter AcrB pore domain, PN1, PN2, PC1 and PC2 subdomains"/>
    <property type="match status" value="2"/>
</dbReference>
<keyword evidence="3" id="KW-1185">Reference proteome</keyword>
<dbReference type="EMBL" id="JACBAZ010000003">
    <property type="protein sequence ID" value="NWK55815.1"/>
    <property type="molecule type" value="Genomic_DNA"/>
</dbReference>
<dbReference type="InterPro" id="IPR001036">
    <property type="entry name" value="Acrflvin-R"/>
</dbReference>
<dbReference type="RefSeq" id="WP_178932354.1">
    <property type="nucleotide sequence ID" value="NZ_JACBAZ010000003.1"/>
</dbReference>
<feature type="transmembrane region" description="Helical" evidence="1">
    <location>
        <begin position="462"/>
        <end position="487"/>
    </location>
</feature>
<dbReference type="InterPro" id="IPR027463">
    <property type="entry name" value="AcrB_DN_DC_subdom"/>
</dbReference>
<keyword evidence="1" id="KW-1133">Transmembrane helix</keyword>
<feature type="transmembrane region" description="Helical" evidence="1">
    <location>
        <begin position="359"/>
        <end position="376"/>
    </location>
</feature>
<dbReference type="Gene3D" id="3.30.70.1320">
    <property type="entry name" value="Multidrug efflux transporter AcrB pore domain like"/>
    <property type="match status" value="1"/>
</dbReference>
<feature type="transmembrane region" description="Helical" evidence="1">
    <location>
        <begin position="980"/>
        <end position="1007"/>
    </location>
</feature>
<dbReference type="Proteomes" id="UP000557872">
    <property type="component" value="Unassembled WGS sequence"/>
</dbReference>